<keyword evidence="2" id="KW-1185">Reference proteome</keyword>
<evidence type="ECO:0000313" key="2">
    <source>
        <dbReference type="Proteomes" id="UP001199106"/>
    </source>
</evidence>
<sequence>MSDLDRGAWCPIWVEKLSITCFHKIHGQDCPNYQVSVWSHLVMKIPASSQNFVTTYVDYWSGHRKFEFYDADFGNDNDLEHSEIDTLAEHCPDLEAYGSRDNILNAPLQDGKWGCKFEIEAPFIAETLATGFRALRMWKIYYTPVPLGVPNFGGWDADDDVHRLLAHRLYGYFREACEDYGIECKLECIILVAQDVVIPDRVFVRDGLPGD</sequence>
<proteinExistence type="predicted"/>
<dbReference type="AlphaFoldDB" id="A0AAD4NVH0"/>
<dbReference type="Proteomes" id="UP001199106">
    <property type="component" value="Unassembled WGS sequence"/>
</dbReference>
<organism evidence="1 2">
    <name type="scientific">Alternaria panax</name>
    <dbReference type="NCBI Taxonomy" id="48097"/>
    <lineage>
        <taxon>Eukaryota</taxon>
        <taxon>Fungi</taxon>
        <taxon>Dikarya</taxon>
        <taxon>Ascomycota</taxon>
        <taxon>Pezizomycotina</taxon>
        <taxon>Dothideomycetes</taxon>
        <taxon>Pleosporomycetidae</taxon>
        <taxon>Pleosporales</taxon>
        <taxon>Pleosporineae</taxon>
        <taxon>Pleosporaceae</taxon>
        <taxon>Alternaria</taxon>
        <taxon>Alternaria sect. Panax</taxon>
    </lineage>
</organism>
<evidence type="ECO:0000313" key="1">
    <source>
        <dbReference type="EMBL" id="KAG9195789.1"/>
    </source>
</evidence>
<comment type="caution">
    <text evidence="1">The sequence shown here is derived from an EMBL/GenBank/DDBJ whole genome shotgun (WGS) entry which is preliminary data.</text>
</comment>
<reference evidence="1" key="1">
    <citation type="submission" date="2021-07" db="EMBL/GenBank/DDBJ databases">
        <title>Genome Resource of American Ginseng Black Spot Pathogen Alternaria panax.</title>
        <authorList>
            <person name="Qiu C."/>
            <person name="Wang W."/>
            <person name="Liu Z."/>
        </authorList>
    </citation>
    <scope>NUCLEOTIDE SEQUENCE</scope>
    <source>
        <strain evidence="1">BNCC115425</strain>
    </source>
</reference>
<accession>A0AAD4NVH0</accession>
<name>A0AAD4NVH0_9PLEO</name>
<protein>
    <submittedName>
        <fullName evidence="1">Uncharacterized protein</fullName>
    </submittedName>
</protein>
<dbReference type="EMBL" id="JAANER010000001">
    <property type="protein sequence ID" value="KAG9195789.1"/>
    <property type="molecule type" value="Genomic_DNA"/>
</dbReference>
<gene>
    <name evidence="1" type="ORF">G6011_00910</name>
</gene>